<keyword evidence="11" id="KW-1185">Reference proteome</keyword>
<dbReference type="SUPFAM" id="SSF56645">
    <property type="entry name" value="Acyl-CoA dehydrogenase NM domain-like"/>
    <property type="match status" value="1"/>
</dbReference>
<gene>
    <name evidence="10" type="ORF">EV212_101428</name>
</gene>
<organism evidence="10 11">
    <name type="scientific">Frisingicoccus caecimuris</name>
    <dbReference type="NCBI Taxonomy" id="1796636"/>
    <lineage>
        <taxon>Bacteria</taxon>
        <taxon>Bacillati</taxon>
        <taxon>Bacillota</taxon>
        <taxon>Clostridia</taxon>
        <taxon>Lachnospirales</taxon>
        <taxon>Lachnospiraceae</taxon>
        <taxon>Frisingicoccus</taxon>
    </lineage>
</organism>
<dbReference type="Pfam" id="PF00441">
    <property type="entry name" value="Acyl-CoA_dh_1"/>
    <property type="match status" value="1"/>
</dbReference>
<dbReference type="InterPro" id="IPR006089">
    <property type="entry name" value="Acyl-CoA_DH_CS"/>
</dbReference>
<dbReference type="PROSITE" id="PS00073">
    <property type="entry name" value="ACYL_COA_DH_2"/>
    <property type="match status" value="1"/>
</dbReference>
<keyword evidence="3 6" id="KW-0285">Flavoprotein</keyword>
<evidence type="ECO:0000256" key="1">
    <source>
        <dbReference type="ARBA" id="ARBA00001974"/>
    </source>
</evidence>
<comment type="similarity">
    <text evidence="2 6">Belongs to the acyl-CoA dehydrogenase family.</text>
</comment>
<evidence type="ECO:0000256" key="5">
    <source>
        <dbReference type="ARBA" id="ARBA00023002"/>
    </source>
</evidence>
<dbReference type="FunFam" id="2.40.110.10:FF:000001">
    <property type="entry name" value="Acyl-CoA dehydrogenase, mitochondrial"/>
    <property type="match status" value="1"/>
</dbReference>
<feature type="domain" description="Acyl-CoA dehydrogenase/oxidase C-terminal" evidence="7">
    <location>
        <begin position="227"/>
        <end position="375"/>
    </location>
</feature>
<feature type="domain" description="Acyl-CoA oxidase/dehydrogenase middle" evidence="8">
    <location>
        <begin position="120"/>
        <end position="215"/>
    </location>
</feature>
<evidence type="ECO:0000256" key="2">
    <source>
        <dbReference type="ARBA" id="ARBA00009347"/>
    </source>
</evidence>
<dbReference type="InterPro" id="IPR009075">
    <property type="entry name" value="AcylCo_DH/oxidase_C"/>
</dbReference>
<dbReference type="InterPro" id="IPR009100">
    <property type="entry name" value="AcylCoA_DH/oxidase_NM_dom_sf"/>
</dbReference>
<dbReference type="SUPFAM" id="SSF47203">
    <property type="entry name" value="Acyl-CoA dehydrogenase C-terminal domain-like"/>
    <property type="match status" value="1"/>
</dbReference>
<dbReference type="PROSITE" id="PS00072">
    <property type="entry name" value="ACYL_COA_DH_1"/>
    <property type="match status" value="1"/>
</dbReference>
<dbReference type="InterPro" id="IPR013786">
    <property type="entry name" value="AcylCoA_DH/ox_N"/>
</dbReference>
<dbReference type="PANTHER" id="PTHR43884">
    <property type="entry name" value="ACYL-COA DEHYDROGENASE"/>
    <property type="match status" value="1"/>
</dbReference>
<feature type="domain" description="Acyl-CoA dehydrogenase/oxidase N-terminal" evidence="9">
    <location>
        <begin position="6"/>
        <end position="117"/>
    </location>
</feature>
<comment type="caution">
    <text evidence="10">The sequence shown here is derived from an EMBL/GenBank/DDBJ whole genome shotgun (WGS) entry which is preliminary data.</text>
</comment>
<proteinExistence type="inferred from homology"/>
<dbReference type="InterPro" id="IPR046373">
    <property type="entry name" value="Acyl-CoA_Oxase/DH_mid-dom_sf"/>
</dbReference>
<dbReference type="GO" id="GO:0003995">
    <property type="term" value="F:acyl-CoA dehydrogenase activity"/>
    <property type="evidence" value="ECO:0007669"/>
    <property type="project" value="InterPro"/>
</dbReference>
<dbReference type="InterPro" id="IPR037069">
    <property type="entry name" value="AcylCoA_DH/ox_N_sf"/>
</dbReference>
<protein>
    <submittedName>
        <fullName evidence="10">Butyryl-CoA dehydrogenase</fullName>
    </submittedName>
</protein>
<evidence type="ECO:0000256" key="3">
    <source>
        <dbReference type="ARBA" id="ARBA00022630"/>
    </source>
</evidence>
<dbReference type="Proteomes" id="UP000295711">
    <property type="component" value="Unassembled WGS sequence"/>
</dbReference>
<comment type="cofactor">
    <cofactor evidence="1 6">
        <name>FAD</name>
        <dbReference type="ChEBI" id="CHEBI:57692"/>
    </cofactor>
</comment>
<evidence type="ECO:0000313" key="11">
    <source>
        <dbReference type="Proteomes" id="UP000295711"/>
    </source>
</evidence>
<dbReference type="RefSeq" id="WP_132088135.1">
    <property type="nucleotide sequence ID" value="NZ_JANKAQ010000002.1"/>
</dbReference>
<evidence type="ECO:0000256" key="4">
    <source>
        <dbReference type="ARBA" id="ARBA00022827"/>
    </source>
</evidence>
<dbReference type="PIRSF" id="PIRSF016578">
    <property type="entry name" value="HsaA"/>
    <property type="match status" value="1"/>
</dbReference>
<dbReference type="InterPro" id="IPR006091">
    <property type="entry name" value="Acyl-CoA_Oxase/DH_mid-dom"/>
</dbReference>
<keyword evidence="4 6" id="KW-0274">FAD</keyword>
<dbReference type="OrthoDB" id="9802447at2"/>
<evidence type="ECO:0000256" key="6">
    <source>
        <dbReference type="RuleBase" id="RU362125"/>
    </source>
</evidence>
<evidence type="ECO:0000313" key="10">
    <source>
        <dbReference type="EMBL" id="TCO86635.1"/>
    </source>
</evidence>
<name>A0A4R2LJN2_9FIRM</name>
<dbReference type="Pfam" id="PF02770">
    <property type="entry name" value="Acyl-CoA_dh_M"/>
    <property type="match status" value="1"/>
</dbReference>
<dbReference type="Pfam" id="PF02771">
    <property type="entry name" value="Acyl-CoA_dh_N"/>
    <property type="match status" value="1"/>
</dbReference>
<dbReference type="GO" id="GO:0050660">
    <property type="term" value="F:flavin adenine dinucleotide binding"/>
    <property type="evidence" value="ECO:0007669"/>
    <property type="project" value="InterPro"/>
</dbReference>
<accession>A0A4R2LJN2</accession>
<evidence type="ECO:0000259" key="9">
    <source>
        <dbReference type="Pfam" id="PF02771"/>
    </source>
</evidence>
<reference evidence="10 11" key="1">
    <citation type="submission" date="2019-03" db="EMBL/GenBank/DDBJ databases">
        <title>Genomic Encyclopedia of Type Strains, Phase IV (KMG-IV): sequencing the most valuable type-strain genomes for metagenomic binning, comparative biology and taxonomic classification.</title>
        <authorList>
            <person name="Goeker M."/>
        </authorList>
    </citation>
    <scope>NUCLEOTIDE SEQUENCE [LARGE SCALE GENOMIC DNA]</scope>
    <source>
        <strain evidence="10 11">DSM 28559</strain>
    </source>
</reference>
<dbReference type="AlphaFoldDB" id="A0A4R2LJN2"/>
<evidence type="ECO:0000259" key="7">
    <source>
        <dbReference type="Pfam" id="PF00441"/>
    </source>
</evidence>
<keyword evidence="5 6" id="KW-0560">Oxidoreductase</keyword>
<dbReference type="FunFam" id="1.20.140.10:FF:000011">
    <property type="entry name" value="Medium-chain specific acyl-CoA dehydrogenase, mitochondrial"/>
    <property type="match status" value="1"/>
</dbReference>
<dbReference type="Gene3D" id="2.40.110.10">
    <property type="entry name" value="Butyryl-CoA Dehydrogenase, subunit A, domain 2"/>
    <property type="match status" value="1"/>
</dbReference>
<dbReference type="InterPro" id="IPR036250">
    <property type="entry name" value="AcylCo_DH-like_C"/>
</dbReference>
<evidence type="ECO:0000259" key="8">
    <source>
        <dbReference type="Pfam" id="PF02770"/>
    </source>
</evidence>
<sequence length="379" mass="41624">MGYICSEETEELIEAVREFCNHEVREQAKEYDRTGEWPKEIYDKAMEMQLHMLDIPEAYGGLGLDKLSIAAILEEMAKADAGFALTFSVSNIGLKSVFMAGTEAQKKKFCDTIISGKFSGFALTEPQAGSDAAAGRTTARKDGDSYVLNGRKCFITNGGVAGIYVVTAMTDKSKGIKGMSAFLVEDGTPGFTYGKHEDKMGIRGSRTCDLVFDDCRIPAENLLGKEGEGFRIAMQTLDVSRTFIGCMAVGIAQRAMEEAIAYGKERIQFGKPIVSNQAIAFKLADMEIQIETARQIVAHACTLMEMGRPYGKESAIAKAYGGDVAMKVTSEAVQIFGGYGYSREYPVEKLMRDAKIYQIFEGTNEIQRVVIANHLLKEY</sequence>
<dbReference type="PANTHER" id="PTHR43884:SF12">
    <property type="entry name" value="ISOVALERYL-COA DEHYDROGENASE, MITOCHONDRIAL-RELATED"/>
    <property type="match status" value="1"/>
</dbReference>
<dbReference type="Gene3D" id="1.10.540.10">
    <property type="entry name" value="Acyl-CoA dehydrogenase/oxidase, N-terminal domain"/>
    <property type="match status" value="1"/>
</dbReference>
<dbReference type="EMBL" id="SLXA01000001">
    <property type="protein sequence ID" value="TCO86635.1"/>
    <property type="molecule type" value="Genomic_DNA"/>
</dbReference>
<dbReference type="Gene3D" id="1.20.140.10">
    <property type="entry name" value="Butyryl-CoA Dehydrogenase, subunit A, domain 3"/>
    <property type="match status" value="1"/>
</dbReference>